<dbReference type="PANTHER" id="PTHR24056">
    <property type="entry name" value="CELL DIVISION PROTEIN KINASE"/>
    <property type="match status" value="1"/>
</dbReference>
<keyword evidence="2" id="KW-0723">Serine/threonine-protein kinase</keyword>
<keyword evidence="6" id="KW-0067">ATP-binding</keyword>
<evidence type="ECO:0000256" key="4">
    <source>
        <dbReference type="ARBA" id="ARBA00022741"/>
    </source>
</evidence>
<dbReference type="Pfam" id="PF00069">
    <property type="entry name" value="Pkinase"/>
    <property type="match status" value="1"/>
</dbReference>
<evidence type="ECO:0000256" key="2">
    <source>
        <dbReference type="ARBA" id="ARBA00022527"/>
    </source>
</evidence>
<accession>A0A6A6S4L1</accession>
<protein>
    <recommendedName>
        <fullName evidence="7">Cyclin-dependent kinase 1</fullName>
        <ecNumber evidence="1">2.7.11.22</ecNumber>
    </recommendedName>
</protein>
<comment type="catalytic activity">
    <reaction evidence="8">
        <text>L-threonyl-[protein] + ATP = O-phospho-L-threonyl-[protein] + ADP + H(+)</text>
        <dbReference type="Rhea" id="RHEA:46608"/>
        <dbReference type="Rhea" id="RHEA-COMP:11060"/>
        <dbReference type="Rhea" id="RHEA-COMP:11605"/>
        <dbReference type="ChEBI" id="CHEBI:15378"/>
        <dbReference type="ChEBI" id="CHEBI:30013"/>
        <dbReference type="ChEBI" id="CHEBI:30616"/>
        <dbReference type="ChEBI" id="CHEBI:61977"/>
        <dbReference type="ChEBI" id="CHEBI:456216"/>
        <dbReference type="EC" id="2.7.11.22"/>
    </reaction>
</comment>
<keyword evidence="5 11" id="KW-0418">Kinase</keyword>
<evidence type="ECO:0000256" key="6">
    <source>
        <dbReference type="ARBA" id="ARBA00022840"/>
    </source>
</evidence>
<dbReference type="PANTHER" id="PTHR24056:SF254">
    <property type="entry name" value="CYCLIN-DEPENDENT KINASE 2"/>
    <property type="match status" value="1"/>
</dbReference>
<dbReference type="InterPro" id="IPR000719">
    <property type="entry name" value="Prot_kinase_dom"/>
</dbReference>
<dbReference type="GO" id="GO:0010389">
    <property type="term" value="P:regulation of G2/M transition of mitotic cell cycle"/>
    <property type="evidence" value="ECO:0007669"/>
    <property type="project" value="TreeGrafter"/>
</dbReference>
<dbReference type="GO" id="GO:0004693">
    <property type="term" value="F:cyclin-dependent protein serine/threonine kinase activity"/>
    <property type="evidence" value="ECO:0007669"/>
    <property type="project" value="UniProtKB-EC"/>
</dbReference>
<dbReference type="GO" id="GO:0030332">
    <property type="term" value="F:cyclin binding"/>
    <property type="evidence" value="ECO:0007669"/>
    <property type="project" value="TreeGrafter"/>
</dbReference>
<reference evidence="11" key="1">
    <citation type="journal article" date="2020" name="Stud. Mycol.">
        <title>101 Dothideomycetes genomes: a test case for predicting lifestyles and emergence of pathogens.</title>
        <authorList>
            <person name="Haridas S."/>
            <person name="Albert R."/>
            <person name="Binder M."/>
            <person name="Bloem J."/>
            <person name="Labutti K."/>
            <person name="Salamov A."/>
            <person name="Andreopoulos B."/>
            <person name="Baker S."/>
            <person name="Barry K."/>
            <person name="Bills G."/>
            <person name="Bluhm B."/>
            <person name="Cannon C."/>
            <person name="Castanera R."/>
            <person name="Culley D."/>
            <person name="Daum C."/>
            <person name="Ezra D."/>
            <person name="Gonzalez J."/>
            <person name="Henrissat B."/>
            <person name="Kuo A."/>
            <person name="Liang C."/>
            <person name="Lipzen A."/>
            <person name="Lutzoni F."/>
            <person name="Magnuson J."/>
            <person name="Mondo S."/>
            <person name="Nolan M."/>
            <person name="Ohm R."/>
            <person name="Pangilinan J."/>
            <person name="Park H.-J."/>
            <person name="Ramirez L."/>
            <person name="Alfaro M."/>
            <person name="Sun H."/>
            <person name="Tritt A."/>
            <person name="Yoshinaga Y."/>
            <person name="Zwiers L.-H."/>
            <person name="Turgeon B."/>
            <person name="Goodwin S."/>
            <person name="Spatafora J."/>
            <person name="Crous P."/>
            <person name="Grigoriev I."/>
        </authorList>
    </citation>
    <scope>NUCLEOTIDE SEQUENCE</scope>
    <source>
        <strain evidence="11">CBS 473.64</strain>
    </source>
</reference>
<keyword evidence="4" id="KW-0547">Nucleotide-binding</keyword>
<dbReference type="GO" id="GO:0000082">
    <property type="term" value="P:G1/S transition of mitotic cell cycle"/>
    <property type="evidence" value="ECO:0007669"/>
    <property type="project" value="TreeGrafter"/>
</dbReference>
<feature type="domain" description="Protein kinase" evidence="10">
    <location>
        <begin position="1"/>
        <end position="283"/>
    </location>
</feature>
<evidence type="ECO:0000256" key="3">
    <source>
        <dbReference type="ARBA" id="ARBA00022679"/>
    </source>
</evidence>
<dbReference type="GO" id="GO:0010468">
    <property type="term" value="P:regulation of gene expression"/>
    <property type="evidence" value="ECO:0007669"/>
    <property type="project" value="TreeGrafter"/>
</dbReference>
<gene>
    <name evidence="11" type="ORF">P280DRAFT_541939</name>
</gene>
<dbReference type="Proteomes" id="UP000799753">
    <property type="component" value="Unassembled WGS sequence"/>
</dbReference>
<dbReference type="Gene3D" id="1.10.510.10">
    <property type="entry name" value="Transferase(Phosphotransferase) domain 1"/>
    <property type="match status" value="1"/>
</dbReference>
<evidence type="ECO:0000313" key="12">
    <source>
        <dbReference type="Proteomes" id="UP000799753"/>
    </source>
</evidence>
<evidence type="ECO:0000256" key="7">
    <source>
        <dbReference type="ARBA" id="ARBA00039266"/>
    </source>
</evidence>
<dbReference type="EMBL" id="MU006782">
    <property type="protein sequence ID" value="KAF2642227.1"/>
    <property type="molecule type" value="Genomic_DNA"/>
</dbReference>
<dbReference type="OrthoDB" id="4062651at2759"/>
<dbReference type="SMART" id="SM00220">
    <property type="entry name" value="S_TKc"/>
    <property type="match status" value="1"/>
</dbReference>
<dbReference type="AlphaFoldDB" id="A0A6A6S4L1"/>
<evidence type="ECO:0000256" key="8">
    <source>
        <dbReference type="ARBA" id="ARBA00047811"/>
    </source>
</evidence>
<dbReference type="GO" id="GO:0005737">
    <property type="term" value="C:cytoplasm"/>
    <property type="evidence" value="ECO:0007669"/>
    <property type="project" value="TreeGrafter"/>
</dbReference>
<keyword evidence="3" id="KW-0808">Transferase</keyword>
<dbReference type="InterPro" id="IPR050108">
    <property type="entry name" value="CDK"/>
</dbReference>
<evidence type="ECO:0000256" key="5">
    <source>
        <dbReference type="ARBA" id="ARBA00022777"/>
    </source>
</evidence>
<name>A0A6A6S4L1_9PLEO</name>
<dbReference type="GO" id="GO:0007165">
    <property type="term" value="P:signal transduction"/>
    <property type="evidence" value="ECO:0007669"/>
    <property type="project" value="TreeGrafter"/>
</dbReference>
<dbReference type="GO" id="GO:0000307">
    <property type="term" value="C:cyclin-dependent protein kinase holoenzyme complex"/>
    <property type="evidence" value="ECO:0007669"/>
    <property type="project" value="TreeGrafter"/>
</dbReference>
<sequence length="286" mass="32716">MFTYFISRANNEKFILKYVHEDNLEDLQDLKGRLRGTNYVRLVKDTIPEESMFVFQYFTDHLLRLAQKDLPLALTKRILKDALRGIVELHDRDIVHTADIKADNILINWNEDQDGIGIERVQIADLEDAVYVPPGQNIVGLQAGNWMWRSPEAHVRGPINKPSDIFSFALVCIHAVHKRVIFAVGEEELVGNLNREATVVARQMSYFADREGLCAFLDHIGDNPWVPLLEAARDGAFKKDKPRRLFSLLGSVDEDFENLVYAMANFDPAKRITAREALAHKWFDGV</sequence>
<evidence type="ECO:0000256" key="1">
    <source>
        <dbReference type="ARBA" id="ARBA00012425"/>
    </source>
</evidence>
<evidence type="ECO:0000259" key="10">
    <source>
        <dbReference type="PROSITE" id="PS50011"/>
    </source>
</evidence>
<evidence type="ECO:0000256" key="9">
    <source>
        <dbReference type="ARBA" id="ARBA00048367"/>
    </source>
</evidence>
<comment type="catalytic activity">
    <reaction evidence="9">
        <text>L-seryl-[protein] + ATP = O-phospho-L-seryl-[protein] + ADP + H(+)</text>
        <dbReference type="Rhea" id="RHEA:17989"/>
        <dbReference type="Rhea" id="RHEA-COMP:9863"/>
        <dbReference type="Rhea" id="RHEA-COMP:11604"/>
        <dbReference type="ChEBI" id="CHEBI:15378"/>
        <dbReference type="ChEBI" id="CHEBI:29999"/>
        <dbReference type="ChEBI" id="CHEBI:30616"/>
        <dbReference type="ChEBI" id="CHEBI:83421"/>
        <dbReference type="ChEBI" id="CHEBI:456216"/>
        <dbReference type="EC" id="2.7.11.22"/>
    </reaction>
</comment>
<dbReference type="EC" id="2.7.11.22" evidence="1"/>
<proteinExistence type="predicted"/>
<organism evidence="11 12">
    <name type="scientific">Massarina eburnea CBS 473.64</name>
    <dbReference type="NCBI Taxonomy" id="1395130"/>
    <lineage>
        <taxon>Eukaryota</taxon>
        <taxon>Fungi</taxon>
        <taxon>Dikarya</taxon>
        <taxon>Ascomycota</taxon>
        <taxon>Pezizomycotina</taxon>
        <taxon>Dothideomycetes</taxon>
        <taxon>Pleosporomycetidae</taxon>
        <taxon>Pleosporales</taxon>
        <taxon>Massarineae</taxon>
        <taxon>Massarinaceae</taxon>
        <taxon>Massarina</taxon>
    </lineage>
</organism>
<dbReference type="InterPro" id="IPR011009">
    <property type="entry name" value="Kinase-like_dom_sf"/>
</dbReference>
<dbReference type="PROSITE" id="PS50011">
    <property type="entry name" value="PROTEIN_KINASE_DOM"/>
    <property type="match status" value="1"/>
</dbReference>
<dbReference type="SUPFAM" id="SSF56112">
    <property type="entry name" value="Protein kinase-like (PK-like)"/>
    <property type="match status" value="1"/>
</dbReference>
<evidence type="ECO:0000313" key="11">
    <source>
        <dbReference type="EMBL" id="KAF2642227.1"/>
    </source>
</evidence>
<dbReference type="GO" id="GO:0005634">
    <property type="term" value="C:nucleus"/>
    <property type="evidence" value="ECO:0007669"/>
    <property type="project" value="TreeGrafter"/>
</dbReference>
<dbReference type="GO" id="GO:0005524">
    <property type="term" value="F:ATP binding"/>
    <property type="evidence" value="ECO:0007669"/>
    <property type="project" value="UniProtKB-KW"/>
</dbReference>
<keyword evidence="12" id="KW-1185">Reference proteome</keyword>